<feature type="transmembrane region" description="Helical" evidence="1">
    <location>
        <begin position="58"/>
        <end position="77"/>
    </location>
</feature>
<feature type="transmembrane region" description="Helical" evidence="1">
    <location>
        <begin position="32"/>
        <end position="51"/>
    </location>
</feature>
<feature type="transmembrane region" description="Helical" evidence="1">
    <location>
        <begin position="115"/>
        <end position="137"/>
    </location>
</feature>
<keyword evidence="1" id="KW-1133">Transmembrane helix</keyword>
<keyword evidence="1" id="KW-0812">Transmembrane</keyword>
<dbReference type="GO" id="GO:0016020">
    <property type="term" value="C:membrane"/>
    <property type="evidence" value="ECO:0007669"/>
    <property type="project" value="TreeGrafter"/>
</dbReference>
<dbReference type="PANTHER" id="PTHR43798:SF33">
    <property type="entry name" value="HYDROLASE, PUTATIVE (AFU_ORTHOLOGUE AFUA_2G14860)-RELATED"/>
    <property type="match status" value="1"/>
</dbReference>
<keyword evidence="4" id="KW-1185">Reference proteome</keyword>
<evidence type="ECO:0000256" key="1">
    <source>
        <dbReference type="SAM" id="Phobius"/>
    </source>
</evidence>
<proteinExistence type="predicted"/>
<feature type="domain" description="AB hydrolase-1" evidence="2">
    <location>
        <begin position="170"/>
        <end position="282"/>
    </location>
</feature>
<gene>
    <name evidence="3" type="ORF">SAMN05660657_03594</name>
</gene>
<dbReference type="EMBL" id="FPBA01000014">
    <property type="protein sequence ID" value="SFT86835.1"/>
    <property type="molecule type" value="Genomic_DNA"/>
</dbReference>
<evidence type="ECO:0000313" key="3">
    <source>
        <dbReference type="EMBL" id="SFT86835.1"/>
    </source>
</evidence>
<dbReference type="InterPro" id="IPR000073">
    <property type="entry name" value="AB_hydrolase_1"/>
</dbReference>
<reference evidence="4" key="1">
    <citation type="submission" date="2016-10" db="EMBL/GenBank/DDBJ databases">
        <authorList>
            <person name="Varghese N."/>
            <person name="Submissions S."/>
        </authorList>
    </citation>
    <scope>NUCLEOTIDE SEQUENCE [LARGE SCALE GENOMIC DNA]</scope>
    <source>
        <strain evidence="4">DSM 46136</strain>
    </source>
</reference>
<dbReference type="Proteomes" id="UP000199546">
    <property type="component" value="Unassembled WGS sequence"/>
</dbReference>
<protein>
    <submittedName>
        <fullName evidence="3">Pimeloyl-ACP methyl ester carboxylesterase</fullName>
    </submittedName>
</protein>
<dbReference type="InterPro" id="IPR029058">
    <property type="entry name" value="AB_hydrolase_fold"/>
</dbReference>
<dbReference type="PRINTS" id="PR00111">
    <property type="entry name" value="ABHYDROLASE"/>
</dbReference>
<name>A0A1I7BI35_9ACTN</name>
<feature type="transmembrane region" description="Helical" evidence="1">
    <location>
        <begin position="83"/>
        <end position="103"/>
    </location>
</feature>
<organism evidence="3 4">
    <name type="scientific">Geodermatophilus amargosae</name>
    <dbReference type="NCBI Taxonomy" id="1296565"/>
    <lineage>
        <taxon>Bacteria</taxon>
        <taxon>Bacillati</taxon>
        <taxon>Actinomycetota</taxon>
        <taxon>Actinomycetes</taxon>
        <taxon>Geodermatophilales</taxon>
        <taxon>Geodermatophilaceae</taxon>
        <taxon>Geodermatophilus</taxon>
    </lineage>
</organism>
<accession>A0A1I7BI35</accession>
<dbReference type="PANTHER" id="PTHR43798">
    <property type="entry name" value="MONOACYLGLYCEROL LIPASE"/>
    <property type="match status" value="1"/>
</dbReference>
<evidence type="ECO:0000313" key="4">
    <source>
        <dbReference type="Proteomes" id="UP000199546"/>
    </source>
</evidence>
<dbReference type="AlphaFoldDB" id="A0A1I7BI35"/>
<dbReference type="Gene3D" id="3.40.50.1820">
    <property type="entry name" value="alpha/beta hydrolase"/>
    <property type="match status" value="1"/>
</dbReference>
<dbReference type="STRING" id="1296565.SAMN05660657_03594"/>
<dbReference type="SUPFAM" id="SSF53474">
    <property type="entry name" value="alpha/beta-Hydrolases"/>
    <property type="match status" value="1"/>
</dbReference>
<dbReference type="InterPro" id="IPR050266">
    <property type="entry name" value="AB_hydrolase_sf"/>
</dbReference>
<dbReference type="Pfam" id="PF00561">
    <property type="entry name" value="Abhydrolase_1"/>
    <property type="match status" value="1"/>
</dbReference>
<keyword evidence="1" id="KW-0472">Membrane</keyword>
<sequence length="431" mass="43643">MVDGSVVIGPLAAAALSVGVFAGAPEHVLSGTGLLGLALGWAALALGSSTLSDRPQRWAAVPAAALGAVGAALLVLAPGDGSLTAAGWFWPPLLLALAAWTTVRAVRSMRVRVPFWLLSPGLVLLVLASLGGGAATLRTAVAGSPPPMPGQLYDVGDRRLHLTCTGTGGPTVVLLGGMGETSAAWGLVQPAVAGTTRVCAYDRAGQAWSDSAPGPKDGVQVAADLHALLSRAGERGPYVLAGHSVGGAYAMVYAADYPDDVAGLVLLDSASPQQFTALPDYPGTYSLLRRSTALLPTLERLGAGPLLSSGVPADLPPAARAQMQAFDWSTRQLRAERDEVAAYPAVFEQAQVLTGMGSTPLVVVTATAGDTQPGWPAAQDALAELSPASAHRLVPATHSPLLLDASDSAFSVAAIEDVVQAVSTRTAVPGS</sequence>
<evidence type="ECO:0000259" key="2">
    <source>
        <dbReference type="Pfam" id="PF00561"/>
    </source>
</evidence>
<dbReference type="GO" id="GO:0003824">
    <property type="term" value="F:catalytic activity"/>
    <property type="evidence" value="ECO:0007669"/>
    <property type="project" value="UniProtKB-ARBA"/>
</dbReference>